<dbReference type="InterPro" id="IPR008496">
    <property type="entry name" value="TMEM222/RTE1"/>
</dbReference>
<keyword evidence="1" id="KW-1133">Transmembrane helix</keyword>
<evidence type="ECO:0000313" key="3">
    <source>
        <dbReference type="Proteomes" id="UP000326759"/>
    </source>
</evidence>
<accession>A0A5N5TPW4</accession>
<sequence length="175" mass="19845">MENIESPQETLVIGRFDTSEHRYPCCIVWTPLPLITWFIPFIGHVGIATCSGVIRDFAGPYFVSEDNMAFGWPTKYWQLDPYKAHGGPTGWDKGVALASDEYKTRMHNLFCDNCHSHVSMALNLMHYENSTSWNMVKLCFLLMLHSKYVSIGGFLKTWVPFLILAGGIAAFLVFV</sequence>
<gene>
    <name evidence="2" type="ORF">Anas_02762</name>
</gene>
<dbReference type="Pfam" id="PF05608">
    <property type="entry name" value="RTE1"/>
    <property type="match status" value="1"/>
</dbReference>
<evidence type="ECO:0000313" key="2">
    <source>
        <dbReference type="EMBL" id="KAB7508162.1"/>
    </source>
</evidence>
<keyword evidence="3" id="KW-1185">Reference proteome</keyword>
<proteinExistence type="predicted"/>
<dbReference type="OrthoDB" id="267284at2759"/>
<evidence type="ECO:0000256" key="1">
    <source>
        <dbReference type="SAM" id="Phobius"/>
    </source>
</evidence>
<name>A0A5N5TPW4_9CRUS</name>
<protein>
    <submittedName>
        <fullName evidence="2">Transmembrane protein</fullName>
    </submittedName>
</protein>
<dbReference type="PANTHER" id="PTHR20921:SF0">
    <property type="entry name" value="TRANSMEMBRANE PROTEIN 222"/>
    <property type="match status" value="1"/>
</dbReference>
<dbReference type="Proteomes" id="UP000326759">
    <property type="component" value="Unassembled WGS sequence"/>
</dbReference>
<keyword evidence="1" id="KW-0472">Membrane</keyword>
<dbReference type="AlphaFoldDB" id="A0A5N5TPW4"/>
<feature type="transmembrane region" description="Helical" evidence="1">
    <location>
        <begin position="153"/>
        <end position="174"/>
    </location>
</feature>
<keyword evidence="1 2" id="KW-0812">Transmembrane</keyword>
<dbReference type="PANTHER" id="PTHR20921">
    <property type="entry name" value="TRANSMEMBRANE PROTEIN 222"/>
    <property type="match status" value="1"/>
</dbReference>
<organism evidence="2 3">
    <name type="scientific">Armadillidium nasatum</name>
    <dbReference type="NCBI Taxonomy" id="96803"/>
    <lineage>
        <taxon>Eukaryota</taxon>
        <taxon>Metazoa</taxon>
        <taxon>Ecdysozoa</taxon>
        <taxon>Arthropoda</taxon>
        <taxon>Crustacea</taxon>
        <taxon>Multicrustacea</taxon>
        <taxon>Malacostraca</taxon>
        <taxon>Eumalacostraca</taxon>
        <taxon>Peracarida</taxon>
        <taxon>Isopoda</taxon>
        <taxon>Oniscidea</taxon>
        <taxon>Crinocheta</taxon>
        <taxon>Armadillidiidae</taxon>
        <taxon>Armadillidium</taxon>
    </lineage>
</organism>
<dbReference type="EMBL" id="SEYY01000034">
    <property type="protein sequence ID" value="KAB7508162.1"/>
    <property type="molecule type" value="Genomic_DNA"/>
</dbReference>
<reference evidence="2 3" key="1">
    <citation type="journal article" date="2019" name="PLoS Biol.">
        <title>Sex chromosomes control vertical transmission of feminizing Wolbachia symbionts in an isopod.</title>
        <authorList>
            <person name="Becking T."/>
            <person name="Chebbi M.A."/>
            <person name="Giraud I."/>
            <person name="Moumen B."/>
            <person name="Laverre T."/>
            <person name="Caubet Y."/>
            <person name="Peccoud J."/>
            <person name="Gilbert C."/>
            <person name="Cordaux R."/>
        </authorList>
    </citation>
    <scope>NUCLEOTIDE SEQUENCE [LARGE SCALE GENOMIC DNA]</scope>
    <source>
        <strain evidence="2">ANa2</strain>
        <tissue evidence="2">Whole body excluding digestive tract and cuticle</tissue>
    </source>
</reference>
<comment type="caution">
    <text evidence="2">The sequence shown here is derived from an EMBL/GenBank/DDBJ whole genome shotgun (WGS) entry which is preliminary data.</text>
</comment>